<dbReference type="EMBL" id="CP012159">
    <property type="protein sequence ID" value="AKT37559.1"/>
    <property type="molecule type" value="Genomic_DNA"/>
</dbReference>
<evidence type="ECO:0008006" key="3">
    <source>
        <dbReference type="Google" id="ProtNLM"/>
    </source>
</evidence>
<protein>
    <recommendedName>
        <fullName evidence="3">DUF4394 domain-containing protein</fullName>
    </recommendedName>
</protein>
<dbReference type="AlphaFoldDB" id="A0A0K1E9P5"/>
<name>A0A0K1E9P5_CHOCO</name>
<reference evidence="1 2" key="1">
    <citation type="submission" date="2015-07" db="EMBL/GenBank/DDBJ databases">
        <title>Genome analysis of myxobacterium Chondromyces crocatus Cm c5 reveals a high potential for natural compound synthesis and the genetic basis for the loss of fruiting body formation.</title>
        <authorList>
            <person name="Zaburannyi N."/>
            <person name="Bunk B."/>
            <person name="Maier J."/>
            <person name="Overmann J."/>
            <person name="Mueller R."/>
        </authorList>
    </citation>
    <scope>NUCLEOTIDE SEQUENCE [LARGE SCALE GENOMIC DNA]</scope>
    <source>
        <strain evidence="1 2">Cm c5</strain>
    </source>
</reference>
<dbReference type="Proteomes" id="UP000067626">
    <property type="component" value="Chromosome"/>
</dbReference>
<gene>
    <name evidence="1" type="ORF">CMC5_017000</name>
</gene>
<organism evidence="1 2">
    <name type="scientific">Chondromyces crocatus</name>
    <dbReference type="NCBI Taxonomy" id="52"/>
    <lineage>
        <taxon>Bacteria</taxon>
        <taxon>Pseudomonadati</taxon>
        <taxon>Myxococcota</taxon>
        <taxon>Polyangia</taxon>
        <taxon>Polyangiales</taxon>
        <taxon>Polyangiaceae</taxon>
        <taxon>Chondromyces</taxon>
    </lineage>
</organism>
<evidence type="ECO:0000313" key="1">
    <source>
        <dbReference type="EMBL" id="AKT37559.1"/>
    </source>
</evidence>
<sequence>MRSIAAGMAIALVCTGCNGSSNGGSATSGALIGLHSLGVNAGWELREMAPLTGSSTLMGSLTGADGVGYGISALDPLSGHIYQVGLQGSGDALITLDAATGQVVRVVPLDIRVASIEVDPLGHVLGLHWNGSEEELRAIDPVTGASTVISVVPELNWLRPGMSTADLGAGIYYQLGTEATDKGIRLFAIDMLTGALLHSPRLDADVVNIEVDGDGRVLGFFWTGTREELREVNPQTGATTFIADIPGMELLEPGVSALDPVAGTIYQTGSSWADSELRLFTLDTTTGALLGSPVMDSRMLNMEVVLGP</sequence>
<evidence type="ECO:0000313" key="2">
    <source>
        <dbReference type="Proteomes" id="UP000067626"/>
    </source>
</evidence>
<dbReference type="OrthoDB" id="7767370at2"/>
<dbReference type="SUPFAM" id="SSF50969">
    <property type="entry name" value="YVTN repeat-like/Quinoprotein amine dehydrogenase"/>
    <property type="match status" value="1"/>
</dbReference>
<dbReference type="InterPro" id="IPR011044">
    <property type="entry name" value="Quino_amine_DH_bsu"/>
</dbReference>
<dbReference type="InterPro" id="IPR015943">
    <property type="entry name" value="WD40/YVTN_repeat-like_dom_sf"/>
</dbReference>
<proteinExistence type="predicted"/>
<dbReference type="KEGG" id="ccro:CMC5_017000"/>
<keyword evidence="2" id="KW-1185">Reference proteome</keyword>
<dbReference type="RefSeq" id="WP_050429908.1">
    <property type="nucleotide sequence ID" value="NZ_CP012159.1"/>
</dbReference>
<accession>A0A0K1E9P5</accession>
<dbReference type="Gene3D" id="2.130.10.10">
    <property type="entry name" value="YVTN repeat-like/Quinoprotein amine dehydrogenase"/>
    <property type="match status" value="1"/>
</dbReference>